<reference evidence="3" key="1">
    <citation type="submission" date="2022-12" db="EMBL/GenBank/DDBJ databases">
        <title>Reference genome sequencing for broad-spectrum identification of bacterial and archaeal isolates by mass spectrometry.</title>
        <authorList>
            <person name="Sekiguchi Y."/>
            <person name="Tourlousse D.M."/>
        </authorList>
    </citation>
    <scope>NUCLEOTIDE SEQUENCE</scope>
    <source>
        <strain evidence="3">10succ1</strain>
    </source>
</reference>
<evidence type="ECO:0000256" key="1">
    <source>
        <dbReference type="ARBA" id="ARBA00008728"/>
    </source>
</evidence>
<sequence>MKKILKRLLIFAALSLSVLGADYSEGIRSKDYKWTQLNMFHVQNHANAYGDTYHNTYFQVEGGGRSGALNLYYFVDVNNFLDSGQSGKKDNHGDFFVKIAPKFSIDAMTGRDLSIGPVEEWFISTQYKGFNDMETYYIGLGVGWDVPFFDSIASNLYATYRNTSFDNGNDADWDYSGMVFATNWYTVLARFENGASLSYQGWMDIGFGNDYSERNGGTHDEFQMFNGFYYNKENYSLSYSVKLHNHFSYNNTKNHNAVTHFFGLHYRL</sequence>
<protein>
    <submittedName>
        <fullName evidence="3">Membrane protein</fullName>
    </submittedName>
</protein>
<evidence type="ECO:0000256" key="2">
    <source>
        <dbReference type="SAM" id="SignalP"/>
    </source>
</evidence>
<dbReference type="InterPro" id="IPR036777">
    <property type="entry name" value="Channel_Tsx-like_sf"/>
</dbReference>
<accession>A0A9W6GMT0</accession>
<dbReference type="InterPro" id="IPR018013">
    <property type="entry name" value="Channel_Tsx-like"/>
</dbReference>
<comment type="similarity">
    <text evidence="1">Belongs to the nucleoside-specific channel-forming outer membrane porin (Tsx) (TC 1.B.10) family.</text>
</comment>
<organism evidence="3 4">
    <name type="scientific">Propionigenium maris DSM 9537</name>
    <dbReference type="NCBI Taxonomy" id="1123000"/>
    <lineage>
        <taxon>Bacteria</taxon>
        <taxon>Fusobacteriati</taxon>
        <taxon>Fusobacteriota</taxon>
        <taxon>Fusobacteriia</taxon>
        <taxon>Fusobacteriales</taxon>
        <taxon>Fusobacteriaceae</taxon>
        <taxon>Propionigenium</taxon>
    </lineage>
</organism>
<name>A0A9W6GMT0_9FUSO</name>
<proteinExistence type="inferred from homology"/>
<dbReference type="EMBL" id="BSDY01000014">
    <property type="protein sequence ID" value="GLI57187.1"/>
    <property type="molecule type" value="Genomic_DNA"/>
</dbReference>
<gene>
    <name evidence="3" type="primary">ompK</name>
    <name evidence="3" type="ORF">PM10SUCC1_27010</name>
</gene>
<dbReference type="GO" id="GO:0009279">
    <property type="term" value="C:cell outer membrane"/>
    <property type="evidence" value="ECO:0007669"/>
    <property type="project" value="InterPro"/>
</dbReference>
<evidence type="ECO:0000313" key="4">
    <source>
        <dbReference type="Proteomes" id="UP001144471"/>
    </source>
</evidence>
<dbReference type="SUPFAM" id="SSF111364">
    <property type="entry name" value="Tsx-like channel"/>
    <property type="match status" value="1"/>
</dbReference>
<feature type="signal peptide" evidence="2">
    <location>
        <begin position="1"/>
        <end position="20"/>
    </location>
</feature>
<feature type="chain" id="PRO_5040863685" evidence="2">
    <location>
        <begin position="21"/>
        <end position="268"/>
    </location>
</feature>
<evidence type="ECO:0000313" key="3">
    <source>
        <dbReference type="EMBL" id="GLI57187.1"/>
    </source>
</evidence>
<dbReference type="RefSeq" id="WP_281836672.1">
    <property type="nucleotide sequence ID" value="NZ_BSDY01000014.1"/>
</dbReference>
<dbReference type="Gene3D" id="2.40.230.20">
    <property type="entry name" value="Nucleoside-specific channel-forming protein, Tsx-like"/>
    <property type="match status" value="1"/>
</dbReference>
<comment type="caution">
    <text evidence="3">The sequence shown here is derived from an EMBL/GenBank/DDBJ whole genome shotgun (WGS) entry which is preliminary data.</text>
</comment>
<dbReference type="Proteomes" id="UP001144471">
    <property type="component" value="Unassembled WGS sequence"/>
</dbReference>
<keyword evidence="4" id="KW-1185">Reference proteome</keyword>
<keyword evidence="2" id="KW-0732">Signal</keyword>
<dbReference type="Pfam" id="PF03502">
    <property type="entry name" value="Channel_Tsx"/>
    <property type="match status" value="1"/>
</dbReference>
<dbReference type="AlphaFoldDB" id="A0A9W6GMT0"/>